<gene>
    <name evidence="2" type="ORF">Rhopal_004813-T1</name>
</gene>
<feature type="compositionally biased region" description="Pro residues" evidence="1">
    <location>
        <begin position="14"/>
        <end position="23"/>
    </location>
</feature>
<protein>
    <recommendedName>
        <fullName evidence="4">Rxt3-domain-containing protein</fullName>
    </recommendedName>
</protein>
<feature type="compositionally biased region" description="Low complexity" evidence="1">
    <location>
        <begin position="246"/>
        <end position="266"/>
    </location>
</feature>
<dbReference type="PANTHER" id="PTHR45725:SF18">
    <property type="entry name" value="ORC1-LIKE AAA ATPASE DOMAIN-CONTAINING PROTEIN"/>
    <property type="match status" value="1"/>
</dbReference>
<evidence type="ECO:0000313" key="3">
    <source>
        <dbReference type="Proteomes" id="UP001342314"/>
    </source>
</evidence>
<feature type="compositionally biased region" description="Low complexity" evidence="1">
    <location>
        <begin position="123"/>
        <end position="136"/>
    </location>
</feature>
<feature type="compositionally biased region" description="Low complexity" evidence="1">
    <location>
        <begin position="144"/>
        <end position="156"/>
    </location>
</feature>
<feature type="compositionally biased region" description="Low complexity" evidence="1">
    <location>
        <begin position="313"/>
        <end position="342"/>
    </location>
</feature>
<feature type="compositionally biased region" description="Low complexity" evidence="1">
    <location>
        <begin position="487"/>
        <end position="508"/>
    </location>
</feature>
<feature type="region of interest" description="Disordered" evidence="1">
    <location>
        <begin position="1"/>
        <end position="511"/>
    </location>
</feature>
<feature type="compositionally biased region" description="Low complexity" evidence="1">
    <location>
        <begin position="163"/>
        <end position="192"/>
    </location>
</feature>
<dbReference type="EMBL" id="BQKY01000009">
    <property type="protein sequence ID" value="GJN91790.1"/>
    <property type="molecule type" value="Genomic_DNA"/>
</dbReference>
<proteinExistence type="predicted"/>
<feature type="compositionally biased region" description="Low complexity" evidence="1">
    <location>
        <begin position="76"/>
        <end position="98"/>
    </location>
</feature>
<dbReference type="Pfam" id="PF08642">
    <property type="entry name" value="Rxt3"/>
    <property type="match status" value="1"/>
</dbReference>
<feature type="compositionally biased region" description="Polar residues" evidence="1">
    <location>
        <begin position="41"/>
        <end position="51"/>
    </location>
</feature>
<feature type="region of interest" description="Disordered" evidence="1">
    <location>
        <begin position="556"/>
        <end position="595"/>
    </location>
</feature>
<dbReference type="AlphaFoldDB" id="A0AAV5GGV4"/>
<feature type="compositionally biased region" description="Low complexity" evidence="1">
    <location>
        <begin position="452"/>
        <end position="464"/>
    </location>
</feature>
<feature type="compositionally biased region" description="Low complexity" evidence="1">
    <location>
        <begin position="393"/>
        <end position="444"/>
    </location>
</feature>
<feature type="compositionally biased region" description="Low complexity" evidence="1">
    <location>
        <begin position="357"/>
        <end position="383"/>
    </location>
</feature>
<evidence type="ECO:0000256" key="1">
    <source>
        <dbReference type="SAM" id="MobiDB-lite"/>
    </source>
</evidence>
<feature type="compositionally biased region" description="Low complexity" evidence="1">
    <location>
        <begin position="206"/>
        <end position="231"/>
    </location>
</feature>
<feature type="compositionally biased region" description="Polar residues" evidence="1">
    <location>
        <begin position="101"/>
        <end position="110"/>
    </location>
</feature>
<dbReference type="InterPro" id="IPR013951">
    <property type="entry name" value="Rxt3"/>
</dbReference>
<keyword evidence="3" id="KW-1185">Reference proteome</keyword>
<dbReference type="Proteomes" id="UP001342314">
    <property type="component" value="Unassembled WGS sequence"/>
</dbReference>
<name>A0AAV5GGV4_9BASI</name>
<comment type="caution">
    <text evidence="2">The sequence shown here is derived from an EMBL/GenBank/DDBJ whole genome shotgun (WGS) entry which is preliminary data.</text>
</comment>
<accession>A0AAV5GGV4</accession>
<feature type="region of interest" description="Disordered" evidence="1">
    <location>
        <begin position="909"/>
        <end position="941"/>
    </location>
</feature>
<dbReference type="PANTHER" id="PTHR45725">
    <property type="entry name" value="FORMIN HOMOLOGY 2 FAMILY MEMBER"/>
    <property type="match status" value="1"/>
</dbReference>
<evidence type="ECO:0000313" key="2">
    <source>
        <dbReference type="EMBL" id="GJN91790.1"/>
    </source>
</evidence>
<organism evidence="2 3">
    <name type="scientific">Rhodotorula paludigena</name>
    <dbReference type="NCBI Taxonomy" id="86838"/>
    <lineage>
        <taxon>Eukaryota</taxon>
        <taxon>Fungi</taxon>
        <taxon>Dikarya</taxon>
        <taxon>Basidiomycota</taxon>
        <taxon>Pucciniomycotina</taxon>
        <taxon>Microbotryomycetes</taxon>
        <taxon>Sporidiobolales</taxon>
        <taxon>Sporidiobolaceae</taxon>
        <taxon>Rhodotorula</taxon>
    </lineage>
</organism>
<feature type="region of interest" description="Disordered" evidence="1">
    <location>
        <begin position="967"/>
        <end position="992"/>
    </location>
</feature>
<feature type="compositionally biased region" description="Acidic residues" evidence="1">
    <location>
        <begin position="970"/>
        <end position="979"/>
    </location>
</feature>
<reference evidence="2 3" key="1">
    <citation type="submission" date="2021-12" db="EMBL/GenBank/DDBJ databases">
        <title>High titer production of polyol ester of fatty acids by Rhodotorula paludigena BS15 towards product separation-free biomass refinery.</title>
        <authorList>
            <person name="Mano J."/>
            <person name="Ono H."/>
            <person name="Tanaka T."/>
            <person name="Naito K."/>
            <person name="Sushida H."/>
            <person name="Ike M."/>
            <person name="Tokuyasu K."/>
            <person name="Kitaoka M."/>
        </authorList>
    </citation>
    <scope>NUCLEOTIDE SEQUENCE [LARGE SCALE GENOMIC DNA]</scope>
    <source>
        <strain evidence="2 3">BS15</strain>
    </source>
</reference>
<sequence>MDPARAPQPAGQQPAPPAPPAAPTPSAASPPANGVLPGGPQRTSAEQSLFPNSLPIRQTLPGIHSFAPSPAPPSAAPSAASQAGSPPVASPAAAMSPPHTGRSSSAGADQQQKRFGVQGGSGAPAAASPYNGTTTVPPAPPASAPTSAGITAARSTPTPPVIPAASSSAHPAAATPAPVANPASASARSPLPGLTRTPPVPNVGKAAPSQQSQPPAATSSAAGAPNAPARSNPMSVSSMLSGPPRASAVSAYSPHSAAPPASSAATPQPPVLPPESKSTTPVAGASAADRKSPVLPRTQPGSTLPAYASSSVASAKPATPAQPAATTAPATTTGPSAAARSSYPPLPSAFARENPYSPAAPSSAASSSGNTTPQQQQQATAAALKNSLFPNLGAYPGRPGAAQQPAQQPQQHIPPSAATAPYQWQAQAAQQAQQVQAQQQQQQQHFGHARKPSASSVASPAQQPGRPGVTSVSSGPAAPTLGANARPGGALPPSTAAASAAKQPASLSNARYPPVADSYAALRAQGAAPAGVNGQPAAPAVTPSAAAVTASPASASAALKRRRASDAGAEQAHQRVKTGATTTSAPSPPPATPAPTSVAPLFTHAEWRQAMIRPPVIDVLNDAVDAWAQKHAASEGEKRRFLGRVTYDALVPPAKLLDGEVLAQGVGGYVEVVVPTSWILGPHTAPTPASEPLSSSCSVAPVDAHPVALSFGFPSSYAGEPLPFTSPIAPLVLPAHLADLPSLRKRAVWGTDVYTDDSDVLAVLLHSGWLRVTRRERRLRAGERGAGADAIRRARSVGEERIALPPREGEGEGVPKALLVKLGVVPALVRYEGIERQGIRSRSWGNGHDGVSLRVEEVQPFHDVPPPHGLRTRKSRAALCAHQLADCYHDSHDEFDHIDMDYAFPPPPPKRYRFSAPAAPAPTPATANGGSGMNGAAAHEQDAEELVVTDTFVLDLRAGAGGRFVGLERADDEDREDGGEGGSAAMEIEVAA</sequence>
<feature type="compositionally biased region" description="Low complexity" evidence="1">
    <location>
        <begin position="1"/>
        <end position="13"/>
    </location>
</feature>
<evidence type="ECO:0008006" key="4">
    <source>
        <dbReference type="Google" id="ProtNLM"/>
    </source>
</evidence>
<dbReference type="InterPro" id="IPR051425">
    <property type="entry name" value="Formin_Homology"/>
</dbReference>
<feature type="compositionally biased region" description="Low complexity" evidence="1">
    <location>
        <begin position="924"/>
        <end position="938"/>
    </location>
</feature>